<feature type="transmembrane region" description="Helical" evidence="6">
    <location>
        <begin position="59"/>
        <end position="78"/>
    </location>
</feature>
<keyword evidence="4 6" id="KW-1133">Transmembrane helix</keyword>
<organism evidence="7 8">
    <name type="scientific">Commensalibacter intestini</name>
    <dbReference type="NCBI Taxonomy" id="479936"/>
    <lineage>
        <taxon>Bacteria</taxon>
        <taxon>Pseudomonadati</taxon>
        <taxon>Pseudomonadota</taxon>
        <taxon>Alphaproteobacteria</taxon>
        <taxon>Acetobacterales</taxon>
        <taxon>Acetobacteraceae</taxon>
    </lineage>
</organism>
<gene>
    <name evidence="7" type="ORF">HK18_08805</name>
</gene>
<dbReference type="Gene3D" id="1.20.1740.10">
    <property type="entry name" value="Amino acid/polyamine transporter I"/>
    <property type="match status" value="1"/>
</dbReference>
<feature type="transmembrane region" description="Helical" evidence="6">
    <location>
        <begin position="169"/>
        <end position="187"/>
    </location>
</feature>
<dbReference type="EMBL" id="JOPB01000007">
    <property type="protein sequence ID" value="OUI78143.1"/>
    <property type="molecule type" value="Genomic_DNA"/>
</dbReference>
<keyword evidence="2" id="KW-0813">Transport</keyword>
<reference evidence="8" key="1">
    <citation type="submission" date="2014-06" db="EMBL/GenBank/DDBJ databases">
        <authorList>
            <person name="Winans N.J."/>
            <person name="Newell P.D."/>
            <person name="Douglas A.E."/>
        </authorList>
    </citation>
    <scope>NUCLEOTIDE SEQUENCE [LARGE SCALE GENOMIC DNA]</scope>
    <source>
        <strain evidence="8">DmL_052</strain>
    </source>
</reference>
<dbReference type="Proteomes" id="UP000194946">
    <property type="component" value="Unassembled WGS sequence"/>
</dbReference>
<evidence type="ECO:0000313" key="8">
    <source>
        <dbReference type="Proteomes" id="UP000194946"/>
    </source>
</evidence>
<protein>
    <submittedName>
        <fullName evidence="7">Amino acid permease</fullName>
    </submittedName>
</protein>
<proteinExistence type="predicted"/>
<feature type="transmembrane region" description="Helical" evidence="6">
    <location>
        <begin position="31"/>
        <end position="53"/>
    </location>
</feature>
<dbReference type="GO" id="GO:0016020">
    <property type="term" value="C:membrane"/>
    <property type="evidence" value="ECO:0007669"/>
    <property type="project" value="UniProtKB-SubCell"/>
</dbReference>
<evidence type="ECO:0000256" key="4">
    <source>
        <dbReference type="ARBA" id="ARBA00022989"/>
    </source>
</evidence>
<dbReference type="AlphaFoldDB" id="A0A251ZU07"/>
<feature type="transmembrane region" description="Helical" evidence="6">
    <location>
        <begin position="394"/>
        <end position="412"/>
    </location>
</feature>
<accession>A0A251ZU07</accession>
<dbReference type="PIRSF" id="PIRSF006060">
    <property type="entry name" value="AA_transporter"/>
    <property type="match status" value="1"/>
</dbReference>
<feature type="transmembrane region" description="Helical" evidence="6">
    <location>
        <begin position="271"/>
        <end position="297"/>
    </location>
</feature>
<evidence type="ECO:0000313" key="7">
    <source>
        <dbReference type="EMBL" id="OUI78143.1"/>
    </source>
</evidence>
<feature type="transmembrane region" description="Helical" evidence="6">
    <location>
        <begin position="194"/>
        <end position="215"/>
    </location>
</feature>
<dbReference type="RefSeq" id="WP_086632285.1">
    <property type="nucleotide sequence ID" value="NZ_JOPB01000007.1"/>
</dbReference>
<dbReference type="InterPro" id="IPR002293">
    <property type="entry name" value="AA/rel_permease1"/>
</dbReference>
<sequence length="506" mass="54351">MSLFSKRKSLEQITKEANSHGLRRCLGPWQLTTIGVGATIGAGIFVMTGTAAANYAGPSVVLSFIVAAIACLFTAFSYGELSSTIPVAGSAYSYAYTSLGEKFAWAVGWLLLLEYGVTAISVASGFSSYSVSLLQNFHINIPDFLHHSMFQPAPEGYSKGIIVTDSIDLIGAISVLIGSVALFFGVSESTTINAIVITLKVGILLLFVGIGFFYINPVNLTPFIPESTGPMNFGITGIFRAASTIFFAYIGFEAVSTAASEAKNPQKDIPFGIITSLIISTLIYVGVAFVLVGVVPYKLLNVSDPLAIATTYINVPFLTWSLKISAVVGLCSVMLVLLYGQTRIFFIMAKDGLLPPAFCKLHPKYQTPWRGTFILGVCVSIATAFLPIDIVSDLVSLGTSTAFGIVCFTVIWQRNAHPDLPRPFKVPLGGFKIKGIWIGITPLLGIICCLAMIIPLLIDMVASIFHNNPIPIILLLSYAIVGFLGYYCYGRKHSVLGQQTNLIDKP</sequence>
<comment type="subcellular location">
    <subcellularLocation>
        <location evidence="1">Membrane</location>
        <topology evidence="1">Multi-pass membrane protein</topology>
    </subcellularLocation>
</comment>
<keyword evidence="3 6" id="KW-0812">Transmembrane</keyword>
<dbReference type="PANTHER" id="PTHR43243:SF4">
    <property type="entry name" value="CATIONIC AMINO ACID TRANSPORTER 4"/>
    <property type="match status" value="1"/>
</dbReference>
<keyword evidence="8" id="KW-1185">Reference proteome</keyword>
<evidence type="ECO:0000256" key="2">
    <source>
        <dbReference type="ARBA" id="ARBA00022448"/>
    </source>
</evidence>
<feature type="transmembrane region" description="Helical" evidence="6">
    <location>
        <begin position="433"/>
        <end position="458"/>
    </location>
</feature>
<evidence type="ECO:0000256" key="5">
    <source>
        <dbReference type="ARBA" id="ARBA00023136"/>
    </source>
</evidence>
<evidence type="ECO:0000256" key="3">
    <source>
        <dbReference type="ARBA" id="ARBA00022692"/>
    </source>
</evidence>
<dbReference type="PANTHER" id="PTHR43243">
    <property type="entry name" value="INNER MEMBRANE TRANSPORTER YGJI-RELATED"/>
    <property type="match status" value="1"/>
</dbReference>
<feature type="transmembrane region" description="Helical" evidence="6">
    <location>
        <begin position="369"/>
        <end position="388"/>
    </location>
</feature>
<evidence type="ECO:0000256" key="6">
    <source>
        <dbReference type="SAM" id="Phobius"/>
    </source>
</evidence>
<feature type="transmembrane region" description="Helical" evidence="6">
    <location>
        <begin position="235"/>
        <end position="259"/>
    </location>
</feature>
<dbReference type="Pfam" id="PF13520">
    <property type="entry name" value="AA_permease_2"/>
    <property type="match status" value="1"/>
</dbReference>
<keyword evidence="5 6" id="KW-0472">Membrane</keyword>
<name>A0A251ZU07_9PROT</name>
<feature type="transmembrane region" description="Helical" evidence="6">
    <location>
        <begin position="103"/>
        <end position="126"/>
    </location>
</feature>
<dbReference type="GO" id="GO:0015171">
    <property type="term" value="F:amino acid transmembrane transporter activity"/>
    <property type="evidence" value="ECO:0007669"/>
    <property type="project" value="TreeGrafter"/>
</dbReference>
<feature type="transmembrane region" description="Helical" evidence="6">
    <location>
        <begin position="317"/>
        <end position="340"/>
    </location>
</feature>
<evidence type="ECO:0000256" key="1">
    <source>
        <dbReference type="ARBA" id="ARBA00004141"/>
    </source>
</evidence>
<feature type="transmembrane region" description="Helical" evidence="6">
    <location>
        <begin position="470"/>
        <end position="489"/>
    </location>
</feature>
<comment type="caution">
    <text evidence="7">The sequence shown here is derived from an EMBL/GenBank/DDBJ whole genome shotgun (WGS) entry which is preliminary data.</text>
</comment>